<keyword evidence="1" id="KW-0732">Signal</keyword>
<evidence type="ECO:0000313" key="3">
    <source>
        <dbReference type="Proteomes" id="UP001620626"/>
    </source>
</evidence>
<organism evidence="2 3">
    <name type="scientific">Heterodera trifolii</name>
    <dbReference type="NCBI Taxonomy" id="157864"/>
    <lineage>
        <taxon>Eukaryota</taxon>
        <taxon>Metazoa</taxon>
        <taxon>Ecdysozoa</taxon>
        <taxon>Nematoda</taxon>
        <taxon>Chromadorea</taxon>
        <taxon>Rhabditida</taxon>
        <taxon>Tylenchina</taxon>
        <taxon>Tylenchomorpha</taxon>
        <taxon>Tylenchoidea</taxon>
        <taxon>Heteroderidae</taxon>
        <taxon>Heteroderinae</taxon>
        <taxon>Heterodera</taxon>
    </lineage>
</organism>
<keyword evidence="3" id="KW-1185">Reference proteome</keyword>
<name>A0ABD2KHF6_9BILA</name>
<accession>A0ABD2KHF6</accession>
<feature type="signal peptide" evidence="1">
    <location>
        <begin position="1"/>
        <end position="23"/>
    </location>
</feature>
<proteinExistence type="predicted"/>
<gene>
    <name evidence="2" type="ORF">niasHT_029785</name>
</gene>
<sequence>MAKFISGILFCAMLALLLDTTSAWKREFLRMPKSNEIGTADDSSESGGKNLKSQSELIASMLPKRKTLQCYYGVDMFRTNNGTEGGAFEEVKCDDEDYDRCLIGKCKGQNFIEVRKFCATKDGCAAFGCAVEDELECKTCFGELCNL</sequence>
<reference evidence="2 3" key="1">
    <citation type="submission" date="2024-10" db="EMBL/GenBank/DDBJ databases">
        <authorList>
            <person name="Kim D."/>
        </authorList>
    </citation>
    <scope>NUCLEOTIDE SEQUENCE [LARGE SCALE GENOMIC DNA]</scope>
    <source>
        <strain evidence="2">BH-2024</strain>
    </source>
</reference>
<dbReference type="AlphaFoldDB" id="A0ABD2KHF6"/>
<comment type="caution">
    <text evidence="2">The sequence shown here is derived from an EMBL/GenBank/DDBJ whole genome shotgun (WGS) entry which is preliminary data.</text>
</comment>
<evidence type="ECO:0000256" key="1">
    <source>
        <dbReference type="SAM" id="SignalP"/>
    </source>
</evidence>
<dbReference type="EMBL" id="JBICBT010000762">
    <property type="protein sequence ID" value="KAL3102360.1"/>
    <property type="molecule type" value="Genomic_DNA"/>
</dbReference>
<dbReference type="Proteomes" id="UP001620626">
    <property type="component" value="Unassembled WGS sequence"/>
</dbReference>
<feature type="chain" id="PRO_5044755288" evidence="1">
    <location>
        <begin position="24"/>
        <end position="147"/>
    </location>
</feature>
<evidence type="ECO:0000313" key="2">
    <source>
        <dbReference type="EMBL" id="KAL3102360.1"/>
    </source>
</evidence>
<protein>
    <submittedName>
        <fullName evidence="2">Uncharacterized protein</fullName>
    </submittedName>
</protein>